<dbReference type="EMBL" id="PUHQ01000006">
    <property type="protein sequence ID" value="KAG0666080.1"/>
    <property type="molecule type" value="Genomic_DNA"/>
</dbReference>
<feature type="domain" description="NAD-dependent epimerase/dehydratase" evidence="3">
    <location>
        <begin position="5"/>
        <end position="258"/>
    </location>
</feature>
<gene>
    <name evidence="4" type="primary">GRE2_3</name>
    <name evidence="4" type="ORF">C6P46_005431</name>
</gene>
<protein>
    <submittedName>
        <fullName evidence="4">Methylglyoxal reductase (NADPH-dependent) gre2</fullName>
    </submittedName>
</protein>
<accession>A0A9P6W6K4</accession>
<dbReference type="AlphaFoldDB" id="A0A9P6W6K4"/>
<evidence type="ECO:0000313" key="4">
    <source>
        <dbReference type="EMBL" id="KAG0666080.1"/>
    </source>
</evidence>
<evidence type="ECO:0000256" key="2">
    <source>
        <dbReference type="ARBA" id="ARBA00023445"/>
    </source>
</evidence>
<dbReference type="OrthoDB" id="2735536at2759"/>
<dbReference type="InterPro" id="IPR001509">
    <property type="entry name" value="Epimerase_deHydtase"/>
</dbReference>
<dbReference type="Proteomes" id="UP000777482">
    <property type="component" value="Unassembled WGS sequence"/>
</dbReference>
<evidence type="ECO:0000313" key="5">
    <source>
        <dbReference type="Proteomes" id="UP000777482"/>
    </source>
</evidence>
<organism evidence="4 5">
    <name type="scientific">Rhodotorula mucilaginosa</name>
    <name type="common">Yeast</name>
    <name type="synonym">Rhodotorula rubra</name>
    <dbReference type="NCBI Taxonomy" id="5537"/>
    <lineage>
        <taxon>Eukaryota</taxon>
        <taxon>Fungi</taxon>
        <taxon>Dikarya</taxon>
        <taxon>Basidiomycota</taxon>
        <taxon>Pucciniomycotina</taxon>
        <taxon>Microbotryomycetes</taxon>
        <taxon>Sporidiobolales</taxon>
        <taxon>Sporidiobolaceae</taxon>
        <taxon>Rhodotorula</taxon>
    </lineage>
</organism>
<dbReference type="InterPro" id="IPR050425">
    <property type="entry name" value="NAD(P)_dehydrat-like"/>
</dbReference>
<comment type="similarity">
    <text evidence="2">Belongs to the NAD(P)-dependent epimerase/dehydratase family. Dihydroflavonol-4-reductase subfamily.</text>
</comment>
<dbReference type="GO" id="GO:0016616">
    <property type="term" value="F:oxidoreductase activity, acting on the CH-OH group of donors, NAD or NADP as acceptor"/>
    <property type="evidence" value="ECO:0007669"/>
    <property type="project" value="TreeGrafter"/>
</dbReference>
<reference evidence="4 5" key="1">
    <citation type="submission" date="2020-11" db="EMBL/GenBank/DDBJ databases">
        <title>Kefir isolates.</title>
        <authorList>
            <person name="Marcisauskas S."/>
            <person name="Kim Y."/>
            <person name="Blasche S."/>
        </authorList>
    </citation>
    <scope>NUCLEOTIDE SEQUENCE [LARGE SCALE GENOMIC DNA]</scope>
    <source>
        <strain evidence="4 5">KR</strain>
    </source>
</reference>
<evidence type="ECO:0000256" key="1">
    <source>
        <dbReference type="ARBA" id="ARBA00023002"/>
    </source>
</evidence>
<dbReference type="InterPro" id="IPR036291">
    <property type="entry name" value="NAD(P)-bd_dom_sf"/>
</dbReference>
<evidence type="ECO:0000259" key="3">
    <source>
        <dbReference type="Pfam" id="PF01370"/>
    </source>
</evidence>
<dbReference type="Pfam" id="PF01370">
    <property type="entry name" value="Epimerase"/>
    <property type="match status" value="1"/>
</dbReference>
<dbReference type="Gene3D" id="3.40.50.720">
    <property type="entry name" value="NAD(P)-binding Rossmann-like Domain"/>
    <property type="match status" value="1"/>
</dbReference>
<proteinExistence type="inferred from homology"/>
<comment type="caution">
    <text evidence="4">The sequence shown here is derived from an EMBL/GenBank/DDBJ whole genome shotgun (WGS) entry which is preliminary data.</text>
</comment>
<dbReference type="PANTHER" id="PTHR10366:SF564">
    <property type="entry name" value="STEROL-4-ALPHA-CARBOXYLATE 3-DEHYDROGENASE, DECARBOXYLATING"/>
    <property type="match status" value="1"/>
</dbReference>
<name>A0A9P6W6K4_RHOMI</name>
<sequence length="347" mass="37859">MAKTVLVTGASGFLASYVVDAFLQAGWRVKGTVRNKSKADHIRSRYPSHADQLELVEVKDIVSGDGLKEAMQGVDAVAHTASPYALTYTDPIKDFIDPAVKGTLTVLQAAKDAGIRRVVVTSSFAAVTNFNAGGPWRDYTYTAADWNPLTLEDCLKPGVAGPVVYSASKTLAERAAHDFAAAHQEMIISTLNPPMIYGPPLQNVASREEVNTSSAAIYALINGEKGRDVPWNRLPLFVHVKDIALAHVRALEVEDEGKVKSQRFLIYGGVFTWEQAVEHLAAVRPELKSRLPSLPSSPEQYKDYGKPLAKLDCTPAKEVLGITETIGWQQTLEETIDALVEIEKRFA</sequence>
<keyword evidence="5" id="KW-1185">Reference proteome</keyword>
<dbReference type="PANTHER" id="PTHR10366">
    <property type="entry name" value="NAD DEPENDENT EPIMERASE/DEHYDRATASE"/>
    <property type="match status" value="1"/>
</dbReference>
<keyword evidence="1" id="KW-0560">Oxidoreductase</keyword>
<dbReference type="SUPFAM" id="SSF51735">
    <property type="entry name" value="NAD(P)-binding Rossmann-fold domains"/>
    <property type="match status" value="1"/>
</dbReference>